<dbReference type="OrthoDB" id="10423078at2759"/>
<reference evidence="2" key="1">
    <citation type="submission" date="2021-12" db="EMBL/GenBank/DDBJ databases">
        <authorList>
            <person name="Martin H S."/>
        </authorList>
    </citation>
    <scope>NUCLEOTIDE SEQUENCE</scope>
</reference>
<evidence type="ECO:0000313" key="3">
    <source>
        <dbReference type="Proteomes" id="UP000838878"/>
    </source>
</evidence>
<sequence>MERVKTDDIGGGDPLVSNTDALSSNTRFARRRRDEHNPPKCAGGHFKQATDTFVGTRWPSHTDFQRPHAFASRRATMKCGNTESGDKSHHQGQTRPLEFPDRDCIVYFLEA</sequence>
<gene>
    <name evidence="2" type="ORF">BINO364_LOCUS14066</name>
</gene>
<organism evidence="2 3">
    <name type="scientific">Brenthis ino</name>
    <name type="common">lesser marbled fritillary</name>
    <dbReference type="NCBI Taxonomy" id="405034"/>
    <lineage>
        <taxon>Eukaryota</taxon>
        <taxon>Metazoa</taxon>
        <taxon>Ecdysozoa</taxon>
        <taxon>Arthropoda</taxon>
        <taxon>Hexapoda</taxon>
        <taxon>Insecta</taxon>
        <taxon>Pterygota</taxon>
        <taxon>Neoptera</taxon>
        <taxon>Endopterygota</taxon>
        <taxon>Lepidoptera</taxon>
        <taxon>Glossata</taxon>
        <taxon>Ditrysia</taxon>
        <taxon>Papilionoidea</taxon>
        <taxon>Nymphalidae</taxon>
        <taxon>Heliconiinae</taxon>
        <taxon>Argynnini</taxon>
        <taxon>Brenthis</taxon>
    </lineage>
</organism>
<dbReference type="Proteomes" id="UP000838878">
    <property type="component" value="Chromosome 7"/>
</dbReference>
<feature type="compositionally biased region" description="Polar residues" evidence="1">
    <location>
        <begin position="16"/>
        <end position="27"/>
    </location>
</feature>
<feature type="region of interest" description="Disordered" evidence="1">
    <location>
        <begin position="1"/>
        <end position="47"/>
    </location>
</feature>
<name>A0A8J9YKB2_9NEOP</name>
<dbReference type="AlphaFoldDB" id="A0A8J9YKB2"/>
<evidence type="ECO:0000256" key="1">
    <source>
        <dbReference type="SAM" id="MobiDB-lite"/>
    </source>
</evidence>
<keyword evidence="3" id="KW-1185">Reference proteome</keyword>
<accession>A0A8J9YKB2</accession>
<feature type="non-terminal residue" evidence="2">
    <location>
        <position position="111"/>
    </location>
</feature>
<proteinExistence type="predicted"/>
<protein>
    <submittedName>
        <fullName evidence="2">Uncharacterized protein</fullName>
    </submittedName>
</protein>
<evidence type="ECO:0000313" key="2">
    <source>
        <dbReference type="EMBL" id="CAH0728896.1"/>
    </source>
</evidence>
<dbReference type="EMBL" id="OV170227">
    <property type="protein sequence ID" value="CAH0728896.1"/>
    <property type="molecule type" value="Genomic_DNA"/>
</dbReference>